<keyword evidence="4 11" id="KW-1133">Transmembrane helix</keyword>
<dbReference type="InterPro" id="IPR050368">
    <property type="entry name" value="ClC-type_chloride_channel"/>
</dbReference>
<dbReference type="InterPro" id="IPR046342">
    <property type="entry name" value="CBS_dom_sf"/>
</dbReference>
<evidence type="ECO:0000313" key="13">
    <source>
        <dbReference type="EMBL" id="RDI64636.1"/>
    </source>
</evidence>
<name>A0A370I1M8_9NOCA</name>
<reference evidence="13 14" key="1">
    <citation type="submission" date="2018-07" db="EMBL/GenBank/DDBJ databases">
        <title>Genomic Encyclopedia of Type Strains, Phase IV (KMG-IV): sequencing the most valuable type-strain genomes for metagenomic binning, comparative biology and taxonomic classification.</title>
        <authorList>
            <person name="Goeker M."/>
        </authorList>
    </citation>
    <scope>NUCLEOTIDE SEQUENCE [LARGE SCALE GENOMIC DNA]</scope>
    <source>
        <strain evidence="13 14">DSM 44290</strain>
    </source>
</reference>
<sequence length="331" mass="34346">MLGVVGVCFSKVLYLIEDLCDWIWRGPEWARPAVGGLALGALLIALPEMYGVGYPVLENAVHGKYLIGMLLLLLIGKMVATSLTIGIGGSGGVFAPTLFIGTMGGTAFGQIAHHILPATTESAGAYGLVGMGAALAAATRAPITAVIILFELTGEYTIILPLMTAVAVATGISRLLSADTIYTRKLLRRGIDIERPPSPFPTVTAAAVARPVPAPLTDTTDLTTAAARVRDSAMGIVPVVTDDGRYHGCVSAGDIAEALDEPDPPVSITRLVHTLPTVAADAGFHDIRTALTGHGGTGLPVVDTGHTELIGWVTYEDLLTAPGIRASRAPR</sequence>
<dbReference type="InterPro" id="IPR001807">
    <property type="entry name" value="ClC"/>
</dbReference>
<dbReference type="Gene3D" id="1.10.3080.10">
    <property type="entry name" value="Clc chloride channel"/>
    <property type="match status" value="1"/>
</dbReference>
<evidence type="ECO:0000313" key="14">
    <source>
        <dbReference type="Proteomes" id="UP000254869"/>
    </source>
</evidence>
<dbReference type="CDD" id="cd02205">
    <property type="entry name" value="CBS_pair_SF"/>
    <property type="match status" value="1"/>
</dbReference>
<evidence type="ECO:0000256" key="2">
    <source>
        <dbReference type="ARBA" id="ARBA00022448"/>
    </source>
</evidence>
<evidence type="ECO:0000256" key="9">
    <source>
        <dbReference type="ARBA" id="ARBA00023303"/>
    </source>
</evidence>
<dbReference type="Proteomes" id="UP000254869">
    <property type="component" value="Unassembled WGS sequence"/>
</dbReference>
<dbReference type="Gene3D" id="3.10.580.10">
    <property type="entry name" value="CBS-domain"/>
    <property type="match status" value="1"/>
</dbReference>
<protein>
    <submittedName>
        <fullName evidence="13">CBS domain protein</fullName>
    </submittedName>
</protein>
<comment type="subcellular location">
    <subcellularLocation>
        <location evidence="1">Membrane</location>
        <topology evidence="1">Multi-pass membrane protein</topology>
    </subcellularLocation>
</comment>
<feature type="domain" description="CBS" evidence="12">
    <location>
        <begin position="209"/>
        <end position="266"/>
    </location>
</feature>
<dbReference type="GO" id="GO:0005254">
    <property type="term" value="F:chloride channel activity"/>
    <property type="evidence" value="ECO:0007669"/>
    <property type="project" value="UniProtKB-KW"/>
</dbReference>
<evidence type="ECO:0000256" key="6">
    <source>
        <dbReference type="ARBA" id="ARBA00023136"/>
    </source>
</evidence>
<keyword evidence="2" id="KW-0813">Transport</keyword>
<dbReference type="Pfam" id="PF00654">
    <property type="entry name" value="Voltage_CLC"/>
    <property type="match status" value="1"/>
</dbReference>
<keyword evidence="9" id="KW-0407">Ion channel</keyword>
<dbReference type="STRING" id="1210086.GCA_001613105_02564"/>
<dbReference type="SUPFAM" id="SSF81340">
    <property type="entry name" value="Clc chloride channel"/>
    <property type="match status" value="1"/>
</dbReference>
<comment type="caution">
    <text evidence="13">The sequence shown here is derived from an EMBL/GenBank/DDBJ whole genome shotgun (WGS) entry which is preliminary data.</text>
</comment>
<keyword evidence="7" id="KW-0869">Chloride channel</keyword>
<evidence type="ECO:0000256" key="1">
    <source>
        <dbReference type="ARBA" id="ARBA00004141"/>
    </source>
</evidence>
<dbReference type="CDD" id="cd00400">
    <property type="entry name" value="Voltage_gated_ClC"/>
    <property type="match status" value="1"/>
</dbReference>
<keyword evidence="6 11" id="KW-0472">Membrane</keyword>
<evidence type="ECO:0000256" key="5">
    <source>
        <dbReference type="ARBA" id="ARBA00023065"/>
    </source>
</evidence>
<feature type="transmembrane region" description="Helical" evidence="11">
    <location>
        <begin position="33"/>
        <end position="53"/>
    </location>
</feature>
<keyword evidence="10" id="KW-0129">CBS domain</keyword>
<dbReference type="AlphaFoldDB" id="A0A370I1M8"/>
<feature type="transmembrane region" description="Helical" evidence="11">
    <location>
        <begin position="65"/>
        <end position="87"/>
    </location>
</feature>
<dbReference type="EMBL" id="QQBC01000007">
    <property type="protein sequence ID" value="RDI64636.1"/>
    <property type="molecule type" value="Genomic_DNA"/>
</dbReference>
<evidence type="ECO:0000256" key="7">
    <source>
        <dbReference type="ARBA" id="ARBA00023173"/>
    </source>
</evidence>
<feature type="transmembrane region" description="Helical" evidence="11">
    <location>
        <begin position="125"/>
        <end position="150"/>
    </location>
</feature>
<keyword evidence="5" id="KW-0406">Ion transport</keyword>
<dbReference type="InterPro" id="IPR014743">
    <property type="entry name" value="Cl-channel_core"/>
</dbReference>
<dbReference type="PANTHER" id="PTHR43427:SF6">
    <property type="entry name" value="CHLORIDE CHANNEL PROTEIN CLC-E"/>
    <property type="match status" value="1"/>
</dbReference>
<organism evidence="13 14">
    <name type="scientific">Nocardia pseudobrasiliensis</name>
    <dbReference type="NCBI Taxonomy" id="45979"/>
    <lineage>
        <taxon>Bacteria</taxon>
        <taxon>Bacillati</taxon>
        <taxon>Actinomycetota</taxon>
        <taxon>Actinomycetes</taxon>
        <taxon>Mycobacteriales</taxon>
        <taxon>Nocardiaceae</taxon>
        <taxon>Nocardia</taxon>
    </lineage>
</organism>
<keyword evidence="3 11" id="KW-0812">Transmembrane</keyword>
<evidence type="ECO:0000259" key="12">
    <source>
        <dbReference type="PROSITE" id="PS51371"/>
    </source>
</evidence>
<evidence type="ECO:0000256" key="3">
    <source>
        <dbReference type="ARBA" id="ARBA00022692"/>
    </source>
</evidence>
<dbReference type="GO" id="GO:0034707">
    <property type="term" value="C:chloride channel complex"/>
    <property type="evidence" value="ECO:0007669"/>
    <property type="project" value="UniProtKB-KW"/>
</dbReference>
<feature type="transmembrane region" description="Helical" evidence="11">
    <location>
        <begin position="156"/>
        <end position="176"/>
    </location>
</feature>
<feature type="transmembrane region" description="Helical" evidence="11">
    <location>
        <begin position="93"/>
        <end position="113"/>
    </location>
</feature>
<accession>A0A370I1M8</accession>
<evidence type="ECO:0000256" key="4">
    <source>
        <dbReference type="ARBA" id="ARBA00022989"/>
    </source>
</evidence>
<keyword evidence="14" id="KW-1185">Reference proteome</keyword>
<evidence type="ECO:0000256" key="10">
    <source>
        <dbReference type="PROSITE-ProRule" id="PRU00703"/>
    </source>
</evidence>
<dbReference type="Pfam" id="PF00571">
    <property type="entry name" value="CBS"/>
    <property type="match status" value="2"/>
</dbReference>
<dbReference type="PROSITE" id="PS51371">
    <property type="entry name" value="CBS"/>
    <property type="match status" value="1"/>
</dbReference>
<dbReference type="InterPro" id="IPR000644">
    <property type="entry name" value="CBS_dom"/>
</dbReference>
<evidence type="ECO:0000256" key="8">
    <source>
        <dbReference type="ARBA" id="ARBA00023214"/>
    </source>
</evidence>
<dbReference type="PANTHER" id="PTHR43427">
    <property type="entry name" value="CHLORIDE CHANNEL PROTEIN CLC-E"/>
    <property type="match status" value="1"/>
</dbReference>
<evidence type="ECO:0000256" key="11">
    <source>
        <dbReference type="SAM" id="Phobius"/>
    </source>
</evidence>
<proteinExistence type="predicted"/>
<dbReference type="SUPFAM" id="SSF54631">
    <property type="entry name" value="CBS-domain pair"/>
    <property type="match status" value="1"/>
</dbReference>
<keyword evidence="8" id="KW-0868">Chloride</keyword>
<gene>
    <name evidence="13" type="ORF">DFR76_10711</name>
</gene>